<dbReference type="Proteomes" id="UP000017836">
    <property type="component" value="Unassembled WGS sequence"/>
</dbReference>
<feature type="compositionally biased region" description="Polar residues" evidence="3">
    <location>
        <begin position="12"/>
        <end position="31"/>
    </location>
</feature>
<evidence type="ECO:0000256" key="1">
    <source>
        <dbReference type="ARBA" id="ARBA00005814"/>
    </source>
</evidence>
<evidence type="ECO:0000259" key="4">
    <source>
        <dbReference type="Pfam" id="PF00005"/>
    </source>
</evidence>
<dbReference type="InterPro" id="IPR052215">
    <property type="entry name" value="Plant_ABCG"/>
</dbReference>
<dbReference type="InterPro" id="IPR003439">
    <property type="entry name" value="ABC_transporter-like_ATP-bd"/>
</dbReference>
<dbReference type="HOGENOM" id="CLU_126762_0_0_1"/>
<dbReference type="GO" id="GO:0005524">
    <property type="term" value="F:ATP binding"/>
    <property type="evidence" value="ECO:0007669"/>
    <property type="project" value="InterPro"/>
</dbReference>
<name>W1P470_AMBTC</name>
<dbReference type="Pfam" id="PF00005">
    <property type="entry name" value="ABC_tran"/>
    <property type="match status" value="1"/>
</dbReference>
<dbReference type="PANTHER" id="PTHR48042:SF19">
    <property type="entry name" value="OS09G0472100 PROTEIN"/>
    <property type="match status" value="1"/>
</dbReference>
<evidence type="ECO:0000256" key="2">
    <source>
        <dbReference type="ARBA" id="ARBA00022448"/>
    </source>
</evidence>
<dbReference type="InterPro" id="IPR027417">
    <property type="entry name" value="P-loop_NTPase"/>
</dbReference>
<reference evidence="6" key="1">
    <citation type="journal article" date="2013" name="Science">
        <title>The Amborella genome and the evolution of flowering plants.</title>
        <authorList>
            <consortium name="Amborella Genome Project"/>
        </authorList>
    </citation>
    <scope>NUCLEOTIDE SEQUENCE [LARGE SCALE GENOMIC DNA]</scope>
</reference>
<comment type="similarity">
    <text evidence="1">Belongs to the ABC transporter superfamily. ABCG family. Eye pigment precursor importer (TC 3.A.1.204) subfamily.</text>
</comment>
<keyword evidence="6" id="KW-1185">Reference proteome</keyword>
<feature type="compositionally biased region" description="Basic and acidic residues" evidence="3">
    <location>
        <begin position="33"/>
        <end position="43"/>
    </location>
</feature>
<dbReference type="GO" id="GO:0016887">
    <property type="term" value="F:ATP hydrolysis activity"/>
    <property type="evidence" value="ECO:0007669"/>
    <property type="project" value="InterPro"/>
</dbReference>
<gene>
    <name evidence="5" type="ORF">AMTR_s00215p00018550</name>
</gene>
<feature type="region of interest" description="Disordered" evidence="3">
    <location>
        <begin position="1"/>
        <end position="52"/>
    </location>
</feature>
<dbReference type="AlphaFoldDB" id="W1P470"/>
<dbReference type="PANTHER" id="PTHR48042">
    <property type="entry name" value="ABC TRANSPORTER G FAMILY MEMBER 11"/>
    <property type="match status" value="1"/>
</dbReference>
<evidence type="ECO:0000313" key="5">
    <source>
        <dbReference type="EMBL" id="ERN02454.1"/>
    </source>
</evidence>
<accession>W1P470</accession>
<evidence type="ECO:0000313" key="6">
    <source>
        <dbReference type="Proteomes" id="UP000017836"/>
    </source>
</evidence>
<dbReference type="eggNOG" id="KOG0061">
    <property type="taxonomic scope" value="Eukaryota"/>
</dbReference>
<keyword evidence="2" id="KW-0813">Transport</keyword>
<dbReference type="SUPFAM" id="SSF52540">
    <property type="entry name" value="P-loop containing nucleoside triphosphate hydrolases"/>
    <property type="match status" value="1"/>
</dbReference>
<dbReference type="Gene3D" id="3.40.50.300">
    <property type="entry name" value="P-loop containing nucleotide triphosphate hydrolases"/>
    <property type="match status" value="1"/>
</dbReference>
<dbReference type="EMBL" id="KI394624">
    <property type="protein sequence ID" value="ERN02454.1"/>
    <property type="molecule type" value="Genomic_DNA"/>
</dbReference>
<evidence type="ECO:0000256" key="3">
    <source>
        <dbReference type="SAM" id="MobiDB-lite"/>
    </source>
</evidence>
<proteinExistence type="inferred from homology"/>
<dbReference type="Gramene" id="ERN02454">
    <property type="protein sequence ID" value="ERN02454"/>
    <property type="gene ID" value="AMTR_s00215p00018550"/>
</dbReference>
<feature type="domain" description="ABC transporter" evidence="4">
    <location>
        <begin position="137"/>
        <end position="170"/>
    </location>
</feature>
<sequence length="183" mass="19647">MASLHSVPKWMPSSSPTQSTNPLLSHPPFQQESEDHISLDEITPKPLQRNPSLKISDIDENASGTSKRFFHLHAPALQPGNIRSEPTSGRSVEMGRTQHKSVQVDMDPLGSAGSGVSLTWTNLCVMADGKEGGSTILRGLNGCAQPGEFLAIMGPSGCGKSTLLNALAGSRLYFRLLFVYLFA</sequence>
<organism evidence="5 6">
    <name type="scientific">Amborella trichopoda</name>
    <dbReference type="NCBI Taxonomy" id="13333"/>
    <lineage>
        <taxon>Eukaryota</taxon>
        <taxon>Viridiplantae</taxon>
        <taxon>Streptophyta</taxon>
        <taxon>Embryophyta</taxon>
        <taxon>Tracheophyta</taxon>
        <taxon>Spermatophyta</taxon>
        <taxon>Magnoliopsida</taxon>
        <taxon>Amborellales</taxon>
        <taxon>Amborellaceae</taxon>
        <taxon>Amborella</taxon>
    </lineage>
</organism>
<protein>
    <recommendedName>
        <fullName evidence="4">ABC transporter domain-containing protein</fullName>
    </recommendedName>
</protein>